<dbReference type="GO" id="GO:0004180">
    <property type="term" value="F:carboxypeptidase activity"/>
    <property type="evidence" value="ECO:0007669"/>
    <property type="project" value="UniProtKB-KW"/>
</dbReference>
<dbReference type="PANTHER" id="PTHR30237">
    <property type="entry name" value="MURAMOYLTETRAPEPTIDE CARBOXYPEPTIDASE"/>
    <property type="match status" value="1"/>
</dbReference>
<protein>
    <submittedName>
        <fullName evidence="6">LD-carboxypeptidase</fullName>
    </submittedName>
</protein>
<keyword evidence="6" id="KW-0121">Carboxypeptidase</keyword>
<dbReference type="RefSeq" id="WP_115565374.1">
    <property type="nucleotide sequence ID" value="NZ_QRGR01000009.1"/>
</dbReference>
<dbReference type="OrthoDB" id="9807329at2"/>
<dbReference type="CDD" id="cd07062">
    <property type="entry name" value="Peptidase_S66_mccF_like"/>
    <property type="match status" value="1"/>
</dbReference>
<dbReference type="InterPro" id="IPR040449">
    <property type="entry name" value="Peptidase_S66_N"/>
</dbReference>
<dbReference type="Pfam" id="PF02016">
    <property type="entry name" value="Peptidase_S66"/>
    <property type="match status" value="1"/>
</dbReference>
<dbReference type="InterPro" id="IPR003507">
    <property type="entry name" value="S66_fam"/>
</dbReference>
<accession>A0A3D8LDI0</accession>
<dbReference type="PANTHER" id="PTHR30237:SF6">
    <property type="entry name" value="CARBOXYPEPTIDASE YOCD-RELATED"/>
    <property type="match status" value="1"/>
</dbReference>
<keyword evidence="2" id="KW-0378">Hydrolase</keyword>
<evidence type="ECO:0000256" key="2">
    <source>
        <dbReference type="ARBA" id="ARBA00022801"/>
    </source>
</evidence>
<keyword evidence="6" id="KW-0645">Protease</keyword>
<dbReference type="Proteomes" id="UP000256708">
    <property type="component" value="Unassembled WGS sequence"/>
</dbReference>
<dbReference type="Gene3D" id="3.50.30.60">
    <property type="entry name" value="LD-carboxypeptidase A C-terminal domain-like"/>
    <property type="match status" value="1"/>
</dbReference>
<dbReference type="InterPro" id="IPR040921">
    <property type="entry name" value="Peptidase_S66C"/>
</dbReference>
<dbReference type="PIRSF" id="PIRSF028757">
    <property type="entry name" value="LD-carboxypeptidase"/>
    <property type="match status" value="1"/>
</dbReference>
<feature type="domain" description="LD-carboxypeptidase N-terminal" evidence="4">
    <location>
        <begin position="12"/>
        <end position="132"/>
    </location>
</feature>
<evidence type="ECO:0000256" key="1">
    <source>
        <dbReference type="ARBA" id="ARBA00010233"/>
    </source>
</evidence>
<comment type="caution">
    <text evidence="6">The sequence shown here is derived from an EMBL/GenBank/DDBJ whole genome shotgun (WGS) entry which is preliminary data.</text>
</comment>
<feature type="active site" description="Nucleophile" evidence="3">
    <location>
        <position position="112"/>
    </location>
</feature>
<dbReference type="Gene3D" id="3.40.50.10740">
    <property type="entry name" value="Class I glutamine amidotransferase-like"/>
    <property type="match status" value="1"/>
</dbReference>
<evidence type="ECO:0000259" key="4">
    <source>
        <dbReference type="Pfam" id="PF02016"/>
    </source>
</evidence>
<feature type="domain" description="LD-carboxypeptidase C-terminal" evidence="5">
    <location>
        <begin position="193"/>
        <end position="307"/>
    </location>
</feature>
<reference evidence="7" key="1">
    <citation type="submission" date="2018-08" db="EMBL/GenBank/DDBJ databases">
        <authorList>
            <person name="Liu Z.-W."/>
            <person name="Du Z.-J."/>
        </authorList>
    </citation>
    <scope>NUCLEOTIDE SEQUENCE [LARGE SCALE GENOMIC DNA]</scope>
    <source>
        <strain evidence="7">H4X</strain>
    </source>
</reference>
<evidence type="ECO:0000313" key="6">
    <source>
        <dbReference type="EMBL" id="RDV15356.1"/>
    </source>
</evidence>
<dbReference type="SUPFAM" id="SSF141986">
    <property type="entry name" value="LD-carboxypeptidase A C-terminal domain-like"/>
    <property type="match status" value="1"/>
</dbReference>
<sequence>MIPPKLKSGDHVRVIAPAHGLSPKLTKENKEQAIKGFGELGLTVSYGKYVHERDEFNTTPIEKRLEDLHDAFTDPNVQAIIPAMGGSSANQLLKYIDYELIRENPKILCGLSDITALANAIYAKTKLVTYYGPHFTMLGASKIVDYSFEYMKKTFFSDAAVRINPSEYYIDSEWDSQVIVNEGFWSINEGEVKGKSIGGNFITLNLLMGSEFMPDLTDSIVFLEANKVIEFRDVQNYLQAILNQPDSHKIKGLIIGRFQKDTSMTRELLTTMIHSKKELKNVPVAANVDFGHTAPMCTLPVGGNISLQVKKDDKVHIIVEEH</sequence>
<proteinExistence type="inferred from homology"/>
<dbReference type="InterPro" id="IPR027461">
    <property type="entry name" value="Carboxypeptidase_A_C_sf"/>
</dbReference>
<dbReference type="InterPro" id="IPR027478">
    <property type="entry name" value="LdcA_N"/>
</dbReference>
<gene>
    <name evidence="6" type="ORF">DXT99_09870</name>
</gene>
<keyword evidence="7" id="KW-1185">Reference proteome</keyword>
<organism evidence="6 7">
    <name type="scientific">Pontibacter diazotrophicus</name>
    <dbReference type="NCBI Taxonomy" id="1400979"/>
    <lineage>
        <taxon>Bacteria</taxon>
        <taxon>Pseudomonadati</taxon>
        <taxon>Bacteroidota</taxon>
        <taxon>Cytophagia</taxon>
        <taxon>Cytophagales</taxon>
        <taxon>Hymenobacteraceae</taxon>
        <taxon>Pontibacter</taxon>
    </lineage>
</organism>
<dbReference type="Pfam" id="PF17676">
    <property type="entry name" value="Peptidase_S66C"/>
    <property type="match status" value="1"/>
</dbReference>
<feature type="active site" description="Charge relay system" evidence="3">
    <location>
        <position position="224"/>
    </location>
</feature>
<dbReference type="SUPFAM" id="SSF52317">
    <property type="entry name" value="Class I glutamine amidotransferase-like"/>
    <property type="match status" value="1"/>
</dbReference>
<comment type="similarity">
    <text evidence="1">Belongs to the peptidase S66 family.</text>
</comment>
<evidence type="ECO:0000259" key="5">
    <source>
        <dbReference type="Pfam" id="PF17676"/>
    </source>
</evidence>
<dbReference type="EMBL" id="QRGR01000009">
    <property type="protein sequence ID" value="RDV15356.1"/>
    <property type="molecule type" value="Genomic_DNA"/>
</dbReference>
<dbReference type="AlphaFoldDB" id="A0A3D8LDI0"/>
<name>A0A3D8LDI0_9BACT</name>
<dbReference type="InterPro" id="IPR029062">
    <property type="entry name" value="Class_I_gatase-like"/>
</dbReference>
<evidence type="ECO:0000313" key="7">
    <source>
        <dbReference type="Proteomes" id="UP000256708"/>
    </source>
</evidence>
<evidence type="ECO:0000256" key="3">
    <source>
        <dbReference type="PIRSR" id="PIRSR028757-1"/>
    </source>
</evidence>
<feature type="active site" description="Charge relay system" evidence="3">
    <location>
        <position position="292"/>
    </location>
</feature>